<gene>
    <name evidence="1" type="ORF">QAD02_010618</name>
</gene>
<protein>
    <submittedName>
        <fullName evidence="1">Uncharacterized protein</fullName>
    </submittedName>
</protein>
<comment type="caution">
    <text evidence="1">The sequence shown here is derived from an EMBL/GenBank/DDBJ whole genome shotgun (WGS) entry which is preliminary data.</text>
</comment>
<accession>A0ACC2NX84</accession>
<organism evidence="1 2">
    <name type="scientific">Eretmocerus hayati</name>
    <dbReference type="NCBI Taxonomy" id="131215"/>
    <lineage>
        <taxon>Eukaryota</taxon>
        <taxon>Metazoa</taxon>
        <taxon>Ecdysozoa</taxon>
        <taxon>Arthropoda</taxon>
        <taxon>Hexapoda</taxon>
        <taxon>Insecta</taxon>
        <taxon>Pterygota</taxon>
        <taxon>Neoptera</taxon>
        <taxon>Endopterygota</taxon>
        <taxon>Hymenoptera</taxon>
        <taxon>Apocrita</taxon>
        <taxon>Proctotrupomorpha</taxon>
        <taxon>Chalcidoidea</taxon>
        <taxon>Aphelinidae</taxon>
        <taxon>Aphelininae</taxon>
        <taxon>Eretmocerus</taxon>
    </lineage>
</organism>
<dbReference type="EMBL" id="CM056742">
    <property type="protein sequence ID" value="KAJ8674832.1"/>
    <property type="molecule type" value="Genomic_DNA"/>
</dbReference>
<sequence>MRKKRWTQKPSIRISSSTCHRRGLEEMIFVKSLLLAVRDGQSSRHQLQLYLDPLKQSVATLRNLVRIWPLLYSRGHSFLSHFALSAIDQSRHEHKSRPLIDKSSYLVREPYYVLLTCGIKIEITGATLMVGTYSKQALEQRSL</sequence>
<dbReference type="Proteomes" id="UP001239111">
    <property type="component" value="Chromosome 2"/>
</dbReference>
<evidence type="ECO:0000313" key="1">
    <source>
        <dbReference type="EMBL" id="KAJ8674832.1"/>
    </source>
</evidence>
<keyword evidence="2" id="KW-1185">Reference proteome</keyword>
<name>A0ACC2NX84_9HYME</name>
<proteinExistence type="predicted"/>
<reference evidence="1" key="1">
    <citation type="submission" date="2023-04" db="EMBL/GenBank/DDBJ databases">
        <title>A chromosome-level genome assembly of the parasitoid wasp Eretmocerus hayati.</title>
        <authorList>
            <person name="Zhong Y."/>
            <person name="Liu S."/>
            <person name="Liu Y."/>
        </authorList>
    </citation>
    <scope>NUCLEOTIDE SEQUENCE</scope>
    <source>
        <strain evidence="1">ZJU_SS_LIU_2023</strain>
    </source>
</reference>
<evidence type="ECO:0000313" key="2">
    <source>
        <dbReference type="Proteomes" id="UP001239111"/>
    </source>
</evidence>